<dbReference type="InterPro" id="IPR003594">
    <property type="entry name" value="HATPase_dom"/>
</dbReference>
<dbReference type="InterPro" id="IPR036890">
    <property type="entry name" value="HATPase_C_sf"/>
</dbReference>
<dbReference type="Pfam" id="PF13581">
    <property type="entry name" value="HATPase_c_2"/>
    <property type="match status" value="1"/>
</dbReference>
<feature type="transmembrane region" description="Helical" evidence="4">
    <location>
        <begin position="83"/>
        <end position="99"/>
    </location>
</feature>
<sequence length="353" mass="37661">MNDLPLAALRGALHVLWAGTLVVPLIAVLREPSAGRWFGILGLLILAVAYVVALREARLWVLVAATLISIPLVAPFGPDELSTWAWIGGGAAGFAPLLLSGVWRWMAAIGAVVLSGLVAPFVGHYHTTYQMIAAAVGLTIIAMAGLPMWFAGLLAQARAGREARAELAVSEERLRFARDVHDLLGHRLTVIALKAELAGRLAESDPERSAAEAFEAQRLASSALEEVRDAVHGYRAVNLPEQLEAVRNVLREAGIRCTVTDVPVHGENATQLALALREACTNVLRHSHATWCMIDVAEEDGEVRMTVTNDGTDKPAAEGNGIRGMNERLAAVGGHVSVERSADVFTLQVVVPA</sequence>
<gene>
    <name evidence="7" type="ORF">C8D88_11987</name>
</gene>
<evidence type="ECO:0000259" key="5">
    <source>
        <dbReference type="Pfam" id="PF07730"/>
    </source>
</evidence>
<evidence type="ECO:0000256" key="1">
    <source>
        <dbReference type="ARBA" id="ARBA00022679"/>
    </source>
</evidence>
<reference evidence="7 8" key="1">
    <citation type="submission" date="2018-05" db="EMBL/GenBank/DDBJ databases">
        <title>Genomic Encyclopedia of Type Strains, Phase IV (KMG-IV): sequencing the most valuable type-strain genomes for metagenomic binning, comparative biology and taxonomic classification.</title>
        <authorList>
            <person name="Goeker M."/>
        </authorList>
    </citation>
    <scope>NUCLEOTIDE SEQUENCE [LARGE SCALE GENOMIC DNA]</scope>
    <source>
        <strain evidence="7 8">DSM 45480</strain>
    </source>
</reference>
<evidence type="ECO:0000313" key="7">
    <source>
        <dbReference type="EMBL" id="PWK81178.1"/>
    </source>
</evidence>
<keyword evidence="4" id="KW-1133">Transmembrane helix</keyword>
<feature type="transmembrane region" description="Helical" evidence="4">
    <location>
        <begin position="59"/>
        <end position="77"/>
    </location>
</feature>
<dbReference type="GO" id="GO:0016020">
    <property type="term" value="C:membrane"/>
    <property type="evidence" value="ECO:0007669"/>
    <property type="project" value="InterPro"/>
</dbReference>
<dbReference type="Pfam" id="PF07730">
    <property type="entry name" value="HisKA_3"/>
    <property type="match status" value="1"/>
</dbReference>
<keyword evidence="2 7" id="KW-0418">Kinase</keyword>
<keyword evidence="4" id="KW-0812">Transmembrane</keyword>
<name>A0A316HMD6_9PSEU</name>
<feature type="transmembrane region" description="Helical" evidence="4">
    <location>
        <begin position="12"/>
        <end position="29"/>
    </location>
</feature>
<dbReference type="Gene3D" id="3.30.565.10">
    <property type="entry name" value="Histidine kinase-like ATPase, C-terminal domain"/>
    <property type="match status" value="1"/>
</dbReference>
<dbReference type="InterPro" id="IPR050482">
    <property type="entry name" value="Sensor_HK_TwoCompSys"/>
</dbReference>
<dbReference type="Proteomes" id="UP000246005">
    <property type="component" value="Unassembled WGS sequence"/>
</dbReference>
<evidence type="ECO:0000256" key="4">
    <source>
        <dbReference type="SAM" id="Phobius"/>
    </source>
</evidence>
<evidence type="ECO:0000313" key="8">
    <source>
        <dbReference type="Proteomes" id="UP000246005"/>
    </source>
</evidence>
<dbReference type="PANTHER" id="PTHR24421:SF63">
    <property type="entry name" value="SENSOR HISTIDINE KINASE DESK"/>
    <property type="match status" value="1"/>
</dbReference>
<organism evidence="7 8">
    <name type="scientific">Lentzea atacamensis</name>
    <dbReference type="NCBI Taxonomy" id="531938"/>
    <lineage>
        <taxon>Bacteria</taxon>
        <taxon>Bacillati</taxon>
        <taxon>Actinomycetota</taxon>
        <taxon>Actinomycetes</taxon>
        <taxon>Pseudonocardiales</taxon>
        <taxon>Pseudonocardiaceae</taxon>
        <taxon>Lentzea</taxon>
    </lineage>
</organism>
<evidence type="ECO:0000256" key="2">
    <source>
        <dbReference type="ARBA" id="ARBA00022777"/>
    </source>
</evidence>
<keyword evidence="3" id="KW-0902">Two-component regulatory system</keyword>
<dbReference type="SUPFAM" id="SSF55874">
    <property type="entry name" value="ATPase domain of HSP90 chaperone/DNA topoisomerase II/histidine kinase"/>
    <property type="match status" value="1"/>
</dbReference>
<dbReference type="Gene3D" id="1.20.5.1930">
    <property type="match status" value="1"/>
</dbReference>
<evidence type="ECO:0000259" key="6">
    <source>
        <dbReference type="Pfam" id="PF13581"/>
    </source>
</evidence>
<protein>
    <submittedName>
        <fullName evidence="7">Two-component system sensor histidine kinase DesK</fullName>
    </submittedName>
</protein>
<feature type="transmembrane region" description="Helical" evidence="4">
    <location>
        <begin position="106"/>
        <end position="125"/>
    </location>
</feature>
<dbReference type="GO" id="GO:0046983">
    <property type="term" value="F:protein dimerization activity"/>
    <property type="evidence" value="ECO:0007669"/>
    <property type="project" value="InterPro"/>
</dbReference>
<keyword evidence="1" id="KW-0808">Transferase</keyword>
<accession>A0A316HMD6</accession>
<dbReference type="EMBL" id="QGHB01000019">
    <property type="protein sequence ID" value="PWK81178.1"/>
    <property type="molecule type" value="Genomic_DNA"/>
</dbReference>
<dbReference type="CDD" id="cd16917">
    <property type="entry name" value="HATPase_UhpB-NarQ-NarX-like"/>
    <property type="match status" value="1"/>
</dbReference>
<dbReference type="GO" id="GO:0000155">
    <property type="term" value="F:phosphorelay sensor kinase activity"/>
    <property type="evidence" value="ECO:0007669"/>
    <property type="project" value="InterPro"/>
</dbReference>
<dbReference type="RefSeq" id="WP_211337736.1">
    <property type="nucleotide sequence ID" value="NZ_QGHB01000019.1"/>
</dbReference>
<proteinExistence type="predicted"/>
<evidence type="ECO:0000256" key="3">
    <source>
        <dbReference type="ARBA" id="ARBA00023012"/>
    </source>
</evidence>
<comment type="caution">
    <text evidence="7">The sequence shown here is derived from an EMBL/GenBank/DDBJ whole genome shotgun (WGS) entry which is preliminary data.</text>
</comment>
<feature type="transmembrane region" description="Helical" evidence="4">
    <location>
        <begin position="35"/>
        <end position="52"/>
    </location>
</feature>
<dbReference type="InterPro" id="IPR011712">
    <property type="entry name" value="Sig_transdc_His_kin_sub3_dim/P"/>
</dbReference>
<keyword evidence="4" id="KW-0472">Membrane</keyword>
<feature type="domain" description="Signal transduction histidine kinase subgroup 3 dimerisation and phosphoacceptor" evidence="5">
    <location>
        <begin position="172"/>
        <end position="237"/>
    </location>
</feature>
<feature type="transmembrane region" description="Helical" evidence="4">
    <location>
        <begin position="131"/>
        <end position="155"/>
    </location>
</feature>
<dbReference type="AlphaFoldDB" id="A0A316HMD6"/>
<feature type="domain" description="Histidine kinase/HSP90-like ATPase" evidence="6">
    <location>
        <begin position="239"/>
        <end position="316"/>
    </location>
</feature>
<dbReference type="PANTHER" id="PTHR24421">
    <property type="entry name" value="NITRATE/NITRITE SENSOR PROTEIN NARX-RELATED"/>
    <property type="match status" value="1"/>
</dbReference>